<evidence type="ECO:0000256" key="7">
    <source>
        <dbReference type="ARBA" id="ARBA00022741"/>
    </source>
</evidence>
<evidence type="ECO:0000256" key="14">
    <source>
        <dbReference type="ARBA" id="ARBA00023170"/>
    </source>
</evidence>
<keyword evidence="6" id="KW-0732">Signal</keyword>
<evidence type="ECO:0000313" key="17">
    <source>
        <dbReference type="EMBL" id="XHV10556.1"/>
    </source>
</evidence>
<dbReference type="EC" id="2.7.10.1" evidence="2"/>
<evidence type="ECO:0000256" key="6">
    <source>
        <dbReference type="ARBA" id="ARBA00022729"/>
    </source>
</evidence>
<keyword evidence="5" id="KW-0812">Transmembrane</keyword>
<dbReference type="GO" id="GO:0005886">
    <property type="term" value="C:plasma membrane"/>
    <property type="evidence" value="ECO:0007669"/>
    <property type="project" value="UniProtKB-SubCell"/>
</dbReference>
<keyword evidence="10" id="KW-1133">Transmembrane helix</keyword>
<keyword evidence="14" id="KW-0675">Receptor</keyword>
<dbReference type="GO" id="GO:0005524">
    <property type="term" value="F:ATP binding"/>
    <property type="evidence" value="ECO:0007669"/>
    <property type="project" value="UniProtKB-KW"/>
</dbReference>
<evidence type="ECO:0000256" key="15">
    <source>
        <dbReference type="ARBA" id="ARBA00023180"/>
    </source>
</evidence>
<keyword evidence="7" id="KW-0547">Nucleotide-binding</keyword>
<keyword evidence="11" id="KW-0472">Membrane</keyword>
<organism evidence="17">
    <name type="scientific">Caulobacter phage BL57</name>
    <dbReference type="NCBI Taxonomy" id="3348355"/>
    <lineage>
        <taxon>Viruses</taxon>
    </lineage>
</organism>
<evidence type="ECO:0000256" key="2">
    <source>
        <dbReference type="ARBA" id="ARBA00011902"/>
    </source>
</evidence>
<name>A0AB74UNA9_9VIRU</name>
<keyword evidence="15" id="KW-0325">Glycoprotein</keyword>
<evidence type="ECO:0000256" key="5">
    <source>
        <dbReference type="ARBA" id="ARBA00022692"/>
    </source>
</evidence>
<keyword evidence="3" id="KW-1003">Cell membrane</keyword>
<gene>
    <name evidence="17" type="ORF">BL57_084</name>
</gene>
<evidence type="ECO:0000256" key="3">
    <source>
        <dbReference type="ARBA" id="ARBA00022475"/>
    </source>
</evidence>
<evidence type="ECO:0000256" key="13">
    <source>
        <dbReference type="ARBA" id="ARBA00023157"/>
    </source>
</evidence>
<keyword evidence="8" id="KW-0418">Kinase</keyword>
<keyword evidence="9" id="KW-0067">ATP-binding</keyword>
<evidence type="ECO:0000256" key="12">
    <source>
        <dbReference type="ARBA" id="ARBA00023137"/>
    </source>
</evidence>
<evidence type="ECO:0000256" key="4">
    <source>
        <dbReference type="ARBA" id="ARBA00022679"/>
    </source>
</evidence>
<evidence type="ECO:0000256" key="1">
    <source>
        <dbReference type="ARBA" id="ARBA00004251"/>
    </source>
</evidence>
<evidence type="ECO:0000256" key="10">
    <source>
        <dbReference type="ARBA" id="ARBA00022989"/>
    </source>
</evidence>
<evidence type="ECO:0000256" key="8">
    <source>
        <dbReference type="ARBA" id="ARBA00022777"/>
    </source>
</evidence>
<reference evidence="17" key="1">
    <citation type="submission" date="2024-10" db="EMBL/GenBank/DDBJ databases">
        <title>Genetic diversity among independent isolates of the Dolichocephalovirinae subfamily.</title>
        <authorList>
            <person name="Ely B."/>
            <person name="Thomas Q."/>
            <person name="Mohammadi T."/>
        </authorList>
    </citation>
    <scope>NUCLEOTIDE SEQUENCE</scope>
</reference>
<evidence type="ECO:0000256" key="11">
    <source>
        <dbReference type="ARBA" id="ARBA00023136"/>
    </source>
</evidence>
<accession>A0AB74UNA9</accession>
<dbReference type="GO" id="GO:0004714">
    <property type="term" value="F:transmembrane receptor protein tyrosine kinase activity"/>
    <property type="evidence" value="ECO:0007669"/>
    <property type="project" value="UniProtKB-EC"/>
</dbReference>
<proteinExistence type="predicted"/>
<comment type="subcellular location">
    <subcellularLocation>
        <location evidence="1">Cell membrane</location>
        <topology evidence="1">Single-pass type I membrane protein</topology>
    </subcellularLocation>
</comment>
<feature type="domain" description="ALK/LTK-like glycine-rich" evidence="16">
    <location>
        <begin position="6"/>
        <end position="203"/>
    </location>
</feature>
<dbReference type="EMBL" id="PQ287320">
    <property type="protein sequence ID" value="XHV10556.1"/>
    <property type="molecule type" value="Genomic_DNA"/>
</dbReference>
<sequence length="1150" mass="111481">MGRRRGGCSFNNTLTTNGGGGGGYTVYEIDLAYGDTVILQTPSGGYGSTTAGGSNATGINTGGYPDGGDGYRPAFTAFNGGGGGSARMWARGNLAAVAGGGGGSAYGSGAYDWAGGPGGGSSGGSGQYDGVNATFPNTGGTQSAGGVGTINGQSGAFLQGGVGGSTVGVANNGPGGGGGYYGGGGGGAYKAGGGGSGYVNTTIPGYRTGSTSGGSGNLPGGMGSPNYASGIGVGSNGKGGAALHGGPGRIVLSVITPTNASASGTIGVVDIQAINTFGLLIGQPTGAIGTITLTPPVGQSGQPAFASGALPTIGVGPPETIPQAQAIVIVPINDQTSILVEPPINAPLQIPADGIGDIGTITVTGLTATETAGADYAVPAIGTISVTAPEGVAVEIPPVLASGALPTVTVVAPEATYEVIPPVYAAGDIGTITVVTINGDASTNNNVATSGDIGTITVATINGDAVGDDLAEGLIGTITLTPPTATVFQDAATSGDIGTISVYAIEGGQPADATGDFGLGGGAVIQVVAPGATVSASTGDDISLYADIGTIYVTYPFGFGFWISEDNYVHALPDPLVVTTTAPTASARGDVRIVQPLSTIVLSPTTVLATGDALAEPYTGDFIILVSPPVPQTELNANVNVAMPPPIVINGNDAEASLDITVPFSDTAVFVSAPQADGLGFHGGLLGPPIVVTPPQGGPEISANAIGQIGTITLEAPRLYYLPPITVIPPTGVALDAKSAEASGSIGTINIGVPTGGYQAAVAVNLPLGTIFVSPVQGMVFASASVSGDIGTITLNPPVASLTAGANASFTLPGPIDLTSPEATATAGTAASTSGAIGTITLTSPTGSVLTGSAASASGSIGTITVSPFDGSVFISFPGFASGSIGTITLTPPAATVSNGRNLSLAFPGPIVVTPALAQARAGASVSGDIGTITVVSPTGQGTGDTVLGVGDIGTITLAAPASAATGRGLGTGAIGTIVVTAPTATLTTGANKSAALPGPILVTPPVGVGRVPSATSGDLGTITITSVPEATVAAGQSLSGQIGTITLIPPEALAQGSVFVDPTGEMVVQVLPPQPILFQEATVIVGFPTIYLVSPEAITYSLAEFSSITVQAPDAYVTVPLPLGKNRIRYRRNNTAGKAPRLCVPTRSP</sequence>
<keyword evidence="13" id="KW-1015">Disulfide bond</keyword>
<dbReference type="InterPro" id="IPR055163">
    <property type="entry name" value="ALK/LTK-like_GRD"/>
</dbReference>
<evidence type="ECO:0000256" key="9">
    <source>
        <dbReference type="ARBA" id="ARBA00022840"/>
    </source>
</evidence>
<dbReference type="Pfam" id="PF12810">
    <property type="entry name" value="ALK_LTK_GRD"/>
    <property type="match status" value="1"/>
</dbReference>
<keyword evidence="4" id="KW-0808">Transferase</keyword>
<evidence type="ECO:0000259" key="16">
    <source>
        <dbReference type="Pfam" id="PF12810"/>
    </source>
</evidence>
<protein>
    <recommendedName>
        <fullName evidence="2">receptor protein-tyrosine kinase</fullName>
        <ecNumber evidence="2">2.7.10.1</ecNumber>
    </recommendedName>
</protein>
<keyword evidence="12" id="KW-0829">Tyrosine-protein kinase</keyword>